<dbReference type="SUPFAM" id="SSF90257">
    <property type="entry name" value="Myosin rod fragments"/>
    <property type="match status" value="1"/>
</dbReference>
<feature type="region of interest" description="Disordered" evidence="7">
    <location>
        <begin position="130"/>
        <end position="166"/>
    </location>
</feature>
<gene>
    <name evidence="8" type="ORF">CGI_10017195</name>
</gene>
<evidence type="ECO:0000313" key="8">
    <source>
        <dbReference type="EMBL" id="EKC32801.1"/>
    </source>
</evidence>
<dbReference type="SMART" id="SM01391">
    <property type="entry name" value="Filament"/>
    <property type="match status" value="1"/>
</dbReference>
<keyword evidence="2 5" id="KW-0403">Intermediate filament</keyword>
<dbReference type="FunCoup" id="K1RFA3">
    <property type="interactions" value="1303"/>
</dbReference>
<accession>K1RFA3</accession>
<dbReference type="SUPFAM" id="SSF64593">
    <property type="entry name" value="Intermediate filament protein, coiled coil region"/>
    <property type="match status" value="2"/>
</dbReference>
<feature type="compositionally biased region" description="Basic and acidic residues" evidence="7">
    <location>
        <begin position="130"/>
        <end position="156"/>
    </location>
</feature>
<dbReference type="GO" id="GO:0006998">
    <property type="term" value="P:nuclear envelope organization"/>
    <property type="evidence" value="ECO:0007669"/>
    <property type="project" value="TreeGrafter"/>
</dbReference>
<sequence>MATVTPSKSRRSTRTEEESPSTSGVTSPGRRARAASPARITRQEEKTQLQNLNDRLAAYIDRIRNLETENNRLLVQVRSTEETVSREVSSVKSMYENELEDARRVLDDTAKEKARLQIENGKLKADADEWKSKYSKRDREAKDAENSAQKLQKENNDLQARTSDAEAARKALDTEVNKLKGELANLERQLAHAKKQLEDETLLRVDLQNRLQSTKEDLQFKTQMFEQQLTERTVTTSKEYDEVDASNIREEYESKMQEALQEMREQHDRQLQEVRGEVETIYERQVGSLKSALNRSMSGPTASTDEIKITRKRIDEMSSELTKLKKENAALEAQVSNLQSQLTREQEEFEERLTMKDQEIADLHATIEEQSQEYADILEVKIKLDNEIATYRKLLETEEERLNMSQTSSPGSTPGSRRGHKRKRVALAEQVQEFESHSTSGFSSQSSSSGNINIEEIDSDGKFIKLHNESDEDVAVGSWQLQLRHSEADDAESKAHYKFHRSLQMKAHTFCTVWSSGTGQTHSPPSDLVMKGSKWVPNKDAMVCVLINSDGEEVARRAMTKKVQRFTTSTYRPLSEPGAEDYHEEGVLKHLADRAIFCVYPDLNFSCPDPCSVL</sequence>
<proteinExistence type="inferred from homology"/>
<name>K1RFA3_MAGGI</name>
<dbReference type="PROSITE" id="PS51841">
    <property type="entry name" value="LTD"/>
    <property type="match status" value="1"/>
</dbReference>
<dbReference type="Pfam" id="PF00038">
    <property type="entry name" value="Filament"/>
    <property type="match status" value="1"/>
</dbReference>
<organism evidence="8">
    <name type="scientific">Magallana gigas</name>
    <name type="common">Pacific oyster</name>
    <name type="synonym">Crassostrea gigas</name>
    <dbReference type="NCBI Taxonomy" id="29159"/>
    <lineage>
        <taxon>Eukaryota</taxon>
        <taxon>Metazoa</taxon>
        <taxon>Spiralia</taxon>
        <taxon>Lophotrochozoa</taxon>
        <taxon>Mollusca</taxon>
        <taxon>Bivalvia</taxon>
        <taxon>Autobranchia</taxon>
        <taxon>Pteriomorphia</taxon>
        <taxon>Ostreida</taxon>
        <taxon>Ostreoidea</taxon>
        <taxon>Ostreidae</taxon>
        <taxon>Magallana</taxon>
    </lineage>
</organism>
<dbReference type="GO" id="GO:0005882">
    <property type="term" value="C:intermediate filament"/>
    <property type="evidence" value="ECO:0007669"/>
    <property type="project" value="UniProtKB-KW"/>
</dbReference>
<comment type="similarity">
    <text evidence="5">Belongs to the intermediate filament family.</text>
</comment>
<dbReference type="Pfam" id="PF00932">
    <property type="entry name" value="LTD"/>
    <property type="match status" value="1"/>
</dbReference>
<dbReference type="GO" id="GO:0031507">
    <property type="term" value="P:heterochromatin formation"/>
    <property type="evidence" value="ECO:0007669"/>
    <property type="project" value="TreeGrafter"/>
</dbReference>
<dbReference type="PROSITE" id="PS00226">
    <property type="entry name" value="IF_ROD_1"/>
    <property type="match status" value="1"/>
</dbReference>
<dbReference type="InterPro" id="IPR001322">
    <property type="entry name" value="Lamin_tail_dom"/>
</dbReference>
<dbReference type="Gene3D" id="2.60.40.1260">
    <property type="entry name" value="Lamin Tail domain"/>
    <property type="match status" value="1"/>
</dbReference>
<dbReference type="InterPro" id="IPR039008">
    <property type="entry name" value="IF_rod_dom"/>
</dbReference>
<dbReference type="GO" id="GO:0007097">
    <property type="term" value="P:nuclear migration"/>
    <property type="evidence" value="ECO:0007669"/>
    <property type="project" value="TreeGrafter"/>
</dbReference>
<feature type="compositionally biased region" description="Low complexity" evidence="7">
    <location>
        <begin position="407"/>
        <end position="416"/>
    </location>
</feature>
<feature type="region of interest" description="Disordered" evidence="7">
    <location>
        <begin position="1"/>
        <end position="48"/>
    </location>
</feature>
<evidence type="ECO:0000256" key="6">
    <source>
        <dbReference type="SAM" id="Coils"/>
    </source>
</evidence>
<dbReference type="HOGENOM" id="CLU_012560_9_2_1"/>
<evidence type="ECO:0000256" key="3">
    <source>
        <dbReference type="ARBA" id="ARBA00023054"/>
    </source>
</evidence>
<evidence type="ECO:0000256" key="2">
    <source>
        <dbReference type="ARBA" id="ARBA00022754"/>
    </source>
</evidence>
<feature type="compositionally biased region" description="Low complexity" evidence="7">
    <location>
        <begin position="437"/>
        <end position="449"/>
    </location>
</feature>
<dbReference type="AlphaFoldDB" id="K1RFA3"/>
<dbReference type="GO" id="GO:0051664">
    <property type="term" value="P:nuclear pore localization"/>
    <property type="evidence" value="ECO:0007669"/>
    <property type="project" value="TreeGrafter"/>
</dbReference>
<dbReference type="EMBL" id="JH819095">
    <property type="protein sequence ID" value="EKC32801.1"/>
    <property type="molecule type" value="Genomic_DNA"/>
</dbReference>
<feature type="compositionally biased region" description="Low complexity" evidence="7">
    <location>
        <begin position="20"/>
        <end position="39"/>
    </location>
</feature>
<evidence type="ECO:0000256" key="7">
    <source>
        <dbReference type="SAM" id="MobiDB-lite"/>
    </source>
</evidence>
<dbReference type="GO" id="GO:0005652">
    <property type="term" value="C:nuclear lamina"/>
    <property type="evidence" value="ECO:0007669"/>
    <property type="project" value="TreeGrafter"/>
</dbReference>
<dbReference type="Gene3D" id="1.20.5.500">
    <property type="entry name" value="Single helix bin"/>
    <property type="match status" value="1"/>
</dbReference>
<evidence type="ECO:0000256" key="1">
    <source>
        <dbReference type="ARBA" id="ARBA00004123"/>
    </source>
</evidence>
<reference evidence="8" key="1">
    <citation type="journal article" date="2012" name="Nature">
        <title>The oyster genome reveals stress adaptation and complexity of shell formation.</title>
        <authorList>
            <person name="Zhang G."/>
            <person name="Fang X."/>
            <person name="Guo X."/>
            <person name="Li L."/>
            <person name="Luo R."/>
            <person name="Xu F."/>
            <person name="Yang P."/>
            <person name="Zhang L."/>
            <person name="Wang X."/>
            <person name="Qi H."/>
            <person name="Xiong Z."/>
            <person name="Que H."/>
            <person name="Xie Y."/>
            <person name="Holland P.W."/>
            <person name="Paps J."/>
            <person name="Zhu Y."/>
            <person name="Wu F."/>
            <person name="Chen Y."/>
            <person name="Wang J."/>
            <person name="Peng C."/>
            <person name="Meng J."/>
            <person name="Yang L."/>
            <person name="Liu J."/>
            <person name="Wen B."/>
            <person name="Zhang N."/>
            <person name="Huang Z."/>
            <person name="Zhu Q."/>
            <person name="Feng Y."/>
            <person name="Mount A."/>
            <person name="Hedgecock D."/>
            <person name="Xu Z."/>
            <person name="Liu Y."/>
            <person name="Domazet-Loso T."/>
            <person name="Du Y."/>
            <person name="Sun X."/>
            <person name="Zhang S."/>
            <person name="Liu B."/>
            <person name="Cheng P."/>
            <person name="Jiang X."/>
            <person name="Li J."/>
            <person name="Fan D."/>
            <person name="Wang W."/>
            <person name="Fu W."/>
            <person name="Wang T."/>
            <person name="Wang B."/>
            <person name="Zhang J."/>
            <person name="Peng Z."/>
            <person name="Li Y."/>
            <person name="Li N."/>
            <person name="Wang J."/>
            <person name="Chen M."/>
            <person name="He Y."/>
            <person name="Tan F."/>
            <person name="Song X."/>
            <person name="Zheng Q."/>
            <person name="Huang R."/>
            <person name="Yang H."/>
            <person name="Du X."/>
            <person name="Chen L."/>
            <person name="Yang M."/>
            <person name="Gaffney P.M."/>
            <person name="Wang S."/>
            <person name="Luo L."/>
            <person name="She Z."/>
            <person name="Ming Y."/>
            <person name="Huang W."/>
            <person name="Zhang S."/>
            <person name="Huang B."/>
            <person name="Zhang Y."/>
            <person name="Qu T."/>
            <person name="Ni P."/>
            <person name="Miao G."/>
            <person name="Wang J."/>
            <person name="Wang Q."/>
            <person name="Steinberg C.E."/>
            <person name="Wang H."/>
            <person name="Li N."/>
            <person name="Qian L."/>
            <person name="Zhang G."/>
            <person name="Li Y."/>
            <person name="Yang H."/>
            <person name="Liu X."/>
            <person name="Wang J."/>
            <person name="Yin Y."/>
            <person name="Wang J."/>
        </authorList>
    </citation>
    <scope>NUCLEOTIDE SEQUENCE [LARGE SCALE GENOMIC DNA]</scope>
    <source>
        <strain evidence="8">05x7-T-G4-1.051#20</strain>
    </source>
</reference>
<keyword evidence="3 6" id="KW-0175">Coiled coil</keyword>
<comment type="subcellular location">
    <subcellularLocation>
        <location evidence="1">Nucleus</location>
    </subcellularLocation>
</comment>
<dbReference type="PANTHER" id="PTHR45721">
    <property type="entry name" value="LAMIN DM0-RELATED"/>
    <property type="match status" value="1"/>
</dbReference>
<dbReference type="InterPro" id="IPR036415">
    <property type="entry name" value="Lamin_tail_dom_sf"/>
</dbReference>
<dbReference type="Gene3D" id="1.20.5.1160">
    <property type="entry name" value="Vasodilator-stimulated phosphoprotein"/>
    <property type="match status" value="2"/>
</dbReference>
<dbReference type="SUPFAM" id="SSF74853">
    <property type="entry name" value="Lamin A/C globular tail domain"/>
    <property type="match status" value="1"/>
</dbReference>
<dbReference type="Gene3D" id="1.20.5.170">
    <property type="match status" value="1"/>
</dbReference>
<dbReference type="PANTHER" id="PTHR45721:SF11">
    <property type="entry name" value="LAMIN DM0-RELATED"/>
    <property type="match status" value="1"/>
</dbReference>
<dbReference type="InterPro" id="IPR018039">
    <property type="entry name" value="IF_conserved"/>
</dbReference>
<feature type="coiled-coil region" evidence="6">
    <location>
        <begin position="242"/>
        <end position="348"/>
    </location>
</feature>
<evidence type="ECO:0000256" key="5">
    <source>
        <dbReference type="RuleBase" id="RU000685"/>
    </source>
</evidence>
<dbReference type="InParanoid" id="K1RFA3"/>
<dbReference type="GO" id="GO:0090435">
    <property type="term" value="P:protein localization to nuclear envelope"/>
    <property type="evidence" value="ECO:0007669"/>
    <property type="project" value="TreeGrafter"/>
</dbReference>
<dbReference type="GO" id="GO:0005200">
    <property type="term" value="F:structural constituent of cytoskeleton"/>
    <property type="evidence" value="ECO:0007669"/>
    <property type="project" value="TreeGrafter"/>
</dbReference>
<keyword evidence="4" id="KW-0539">Nucleus</keyword>
<evidence type="ECO:0000256" key="4">
    <source>
        <dbReference type="ARBA" id="ARBA00023242"/>
    </source>
</evidence>
<dbReference type="PROSITE" id="PS51842">
    <property type="entry name" value="IF_ROD_2"/>
    <property type="match status" value="1"/>
</dbReference>
<protein>
    <submittedName>
        <fullName evidence="8">Lamin Dm0</fullName>
    </submittedName>
</protein>
<feature type="region of interest" description="Disordered" evidence="7">
    <location>
        <begin position="400"/>
        <end position="453"/>
    </location>
</feature>